<reference evidence="2" key="2">
    <citation type="submission" date="2017-11" db="EMBL/GenBank/DDBJ databases">
        <title>Coralsnake Venomics: Analyses of Venom Gland Transcriptomes and Proteomes of Six Brazilian Taxa.</title>
        <authorList>
            <person name="Aird S.D."/>
            <person name="Jorge da Silva N."/>
            <person name="Qiu L."/>
            <person name="Villar-Briones A."/>
            <person name="Aparecida-Saddi V."/>
            <person name="Campos-Telles M.P."/>
            <person name="Grau M."/>
            <person name="Mikheyev A.S."/>
        </authorList>
    </citation>
    <scope>NUCLEOTIDE SEQUENCE</scope>
    <source>
        <tissue evidence="2">Venom_gland</tissue>
    </source>
</reference>
<dbReference type="AlphaFoldDB" id="A0A2D4JNL4"/>
<evidence type="ECO:0000256" key="1">
    <source>
        <dbReference type="SAM" id="MobiDB-lite"/>
    </source>
</evidence>
<reference evidence="2" key="1">
    <citation type="submission" date="2017-07" db="EMBL/GenBank/DDBJ databases">
        <authorList>
            <person name="Mikheyev A."/>
            <person name="Grau M."/>
        </authorList>
    </citation>
    <scope>NUCLEOTIDE SEQUENCE</scope>
    <source>
        <tissue evidence="2">Venom_gland</tissue>
    </source>
</reference>
<sequence length="118" mass="13611">MYWRETCGGESKTRDGTEAEIICSSICKISCNINKTESAPSLKQHPVKKSAPVKMYQEKTDFSIREKHTIPGKDEKYRKTVASPKIDQNYEKEENNQFPLSYTSQKTKGIPYCTKYYV</sequence>
<accession>A0A2D4JNL4</accession>
<name>A0A2D4JNL4_MICLE</name>
<evidence type="ECO:0000313" key="2">
    <source>
        <dbReference type="EMBL" id="LAA98078.1"/>
    </source>
</evidence>
<feature type="compositionally biased region" description="Basic and acidic residues" evidence="1">
    <location>
        <begin position="68"/>
        <end position="78"/>
    </location>
</feature>
<protein>
    <submittedName>
        <fullName evidence="2">Uncharacterized protein</fullName>
    </submittedName>
</protein>
<proteinExistence type="predicted"/>
<dbReference type="EMBL" id="IACK01223212">
    <property type="protein sequence ID" value="LAA98078.1"/>
    <property type="molecule type" value="Transcribed_RNA"/>
</dbReference>
<organism evidence="2">
    <name type="scientific">Micrurus lemniscatus lemniscatus</name>
    <dbReference type="NCBI Taxonomy" id="129467"/>
    <lineage>
        <taxon>Eukaryota</taxon>
        <taxon>Metazoa</taxon>
        <taxon>Chordata</taxon>
        <taxon>Craniata</taxon>
        <taxon>Vertebrata</taxon>
        <taxon>Euteleostomi</taxon>
        <taxon>Lepidosauria</taxon>
        <taxon>Squamata</taxon>
        <taxon>Bifurcata</taxon>
        <taxon>Unidentata</taxon>
        <taxon>Episquamata</taxon>
        <taxon>Toxicofera</taxon>
        <taxon>Serpentes</taxon>
        <taxon>Colubroidea</taxon>
        <taxon>Elapidae</taxon>
        <taxon>Elapinae</taxon>
        <taxon>Micrurus</taxon>
    </lineage>
</organism>
<feature type="region of interest" description="Disordered" evidence="1">
    <location>
        <begin position="68"/>
        <end position="92"/>
    </location>
</feature>